<name>A0A291IPL3_9GAMM</name>
<proteinExistence type="predicted"/>
<dbReference type="EMBL" id="LUUL01000084">
    <property type="protein sequence ID" value="OAI25038.1"/>
    <property type="molecule type" value="Genomic_DNA"/>
</dbReference>
<dbReference type="Proteomes" id="UP000077734">
    <property type="component" value="Unassembled WGS sequence"/>
</dbReference>
<organism evidence="1 2">
    <name type="scientific">Methylomonas koyamae</name>
    <dbReference type="NCBI Taxonomy" id="702114"/>
    <lineage>
        <taxon>Bacteria</taxon>
        <taxon>Pseudomonadati</taxon>
        <taxon>Pseudomonadota</taxon>
        <taxon>Gammaproteobacteria</taxon>
        <taxon>Methylococcales</taxon>
        <taxon>Methylococcaceae</taxon>
        <taxon>Methylomonas</taxon>
    </lineage>
</organism>
<dbReference type="AlphaFoldDB" id="A0A291IPL3"/>
<evidence type="ECO:0000313" key="1">
    <source>
        <dbReference type="EMBL" id="OAI25038.1"/>
    </source>
</evidence>
<dbReference type="InterPro" id="IPR025427">
    <property type="entry name" value="DUF4160"/>
</dbReference>
<sequence length="88" mass="10358">MPTISVFYGIIIRMYFAPGEHPPPHFHVYYAEYKATVDIRTCELLEGNLPRKQLKLALAWAELHQEELMQDWDLVMNGEEPFKIQPLQ</sequence>
<comment type="caution">
    <text evidence="1">The sequence shown here is derived from an EMBL/GenBank/DDBJ whole genome shotgun (WGS) entry which is preliminary data.</text>
</comment>
<accession>A0A291IPL3</accession>
<dbReference type="RefSeq" id="WP_064028015.1">
    <property type="nucleotide sequence ID" value="NZ_CP023669.1"/>
</dbReference>
<keyword evidence="2" id="KW-1185">Reference proteome</keyword>
<dbReference type="KEGG" id="mko:MKLM6_4045"/>
<dbReference type="Pfam" id="PF13711">
    <property type="entry name" value="DUF4160"/>
    <property type="match status" value="1"/>
</dbReference>
<gene>
    <name evidence="1" type="ORF">A1356_14795</name>
</gene>
<protein>
    <submittedName>
        <fullName evidence="1">Uncharacterized protein</fullName>
    </submittedName>
</protein>
<reference evidence="1 2" key="1">
    <citation type="submission" date="2016-03" db="EMBL/GenBank/DDBJ databases">
        <authorList>
            <person name="Heylen K."/>
            <person name="De Vos P."/>
            <person name="Vekeman B."/>
        </authorList>
    </citation>
    <scope>NUCLEOTIDE SEQUENCE [LARGE SCALE GENOMIC DNA]</scope>
    <source>
        <strain evidence="1 2">R-49807</strain>
    </source>
</reference>
<evidence type="ECO:0000313" key="2">
    <source>
        <dbReference type="Proteomes" id="UP000077734"/>
    </source>
</evidence>